<feature type="region of interest" description="Disordered" evidence="1">
    <location>
        <begin position="35"/>
        <end position="72"/>
    </location>
</feature>
<keyword evidence="2" id="KW-1133">Transmembrane helix</keyword>
<organism evidence="3 4">
    <name type="scientific">Actinocatenispora thailandica</name>
    <dbReference type="NCBI Taxonomy" id="227318"/>
    <lineage>
        <taxon>Bacteria</taxon>
        <taxon>Bacillati</taxon>
        <taxon>Actinomycetota</taxon>
        <taxon>Actinomycetes</taxon>
        <taxon>Micromonosporales</taxon>
        <taxon>Micromonosporaceae</taxon>
        <taxon>Actinocatenispora</taxon>
    </lineage>
</organism>
<sequence length="72" mass="7614">MLAGTGASGRTELLLVFAIAAAGVAVAAAITLAPWHPSNSRRHPETSTVIELRSPGQHHHPARATRRAVDER</sequence>
<evidence type="ECO:0000313" key="4">
    <source>
        <dbReference type="Proteomes" id="UP000611640"/>
    </source>
</evidence>
<feature type="compositionally biased region" description="Basic residues" evidence="1">
    <location>
        <begin position="56"/>
        <end position="66"/>
    </location>
</feature>
<gene>
    <name evidence="3" type="ORF">Athai_44860</name>
</gene>
<reference evidence="3 4" key="1">
    <citation type="submission" date="2020-08" db="EMBL/GenBank/DDBJ databases">
        <title>Whole genome shotgun sequence of Actinocatenispora thailandica NBRC 105041.</title>
        <authorList>
            <person name="Komaki H."/>
            <person name="Tamura T."/>
        </authorList>
    </citation>
    <scope>NUCLEOTIDE SEQUENCE [LARGE SCALE GENOMIC DNA]</scope>
    <source>
        <strain evidence="3 4">NBRC 105041</strain>
    </source>
</reference>
<dbReference type="RefSeq" id="WP_203963256.1">
    <property type="nucleotide sequence ID" value="NZ_AP023355.1"/>
</dbReference>
<proteinExistence type="predicted"/>
<name>A0A7R7HZC5_9ACTN</name>
<keyword evidence="4" id="KW-1185">Reference proteome</keyword>
<protein>
    <submittedName>
        <fullName evidence="3">Uncharacterized protein</fullName>
    </submittedName>
</protein>
<evidence type="ECO:0000313" key="3">
    <source>
        <dbReference type="EMBL" id="BCJ36983.1"/>
    </source>
</evidence>
<dbReference type="Proteomes" id="UP000611640">
    <property type="component" value="Chromosome"/>
</dbReference>
<evidence type="ECO:0000256" key="2">
    <source>
        <dbReference type="SAM" id="Phobius"/>
    </source>
</evidence>
<evidence type="ECO:0000256" key="1">
    <source>
        <dbReference type="SAM" id="MobiDB-lite"/>
    </source>
</evidence>
<keyword evidence="2" id="KW-0472">Membrane</keyword>
<accession>A0A7R7HZC5</accession>
<dbReference type="EMBL" id="AP023355">
    <property type="protein sequence ID" value="BCJ36983.1"/>
    <property type="molecule type" value="Genomic_DNA"/>
</dbReference>
<dbReference type="KEGG" id="atl:Athai_44860"/>
<feature type="transmembrane region" description="Helical" evidence="2">
    <location>
        <begin position="13"/>
        <end position="33"/>
    </location>
</feature>
<keyword evidence="2" id="KW-0812">Transmembrane</keyword>
<dbReference type="AlphaFoldDB" id="A0A7R7HZC5"/>